<dbReference type="Proteomes" id="UP000799118">
    <property type="component" value="Unassembled WGS sequence"/>
</dbReference>
<dbReference type="GO" id="GO:0000287">
    <property type="term" value="F:magnesium ion binding"/>
    <property type="evidence" value="ECO:0007669"/>
    <property type="project" value="InterPro"/>
</dbReference>
<evidence type="ECO:0000256" key="5">
    <source>
        <dbReference type="ARBA" id="ARBA00022842"/>
    </source>
</evidence>
<dbReference type="HAMAP" id="MF_00101">
    <property type="entry name" value="AcpS"/>
    <property type="match status" value="1"/>
</dbReference>
<evidence type="ECO:0000256" key="2">
    <source>
        <dbReference type="ARBA" id="ARBA00022679"/>
    </source>
</evidence>
<evidence type="ECO:0000313" key="10">
    <source>
        <dbReference type="Proteomes" id="UP000799118"/>
    </source>
</evidence>
<dbReference type="InterPro" id="IPR037143">
    <property type="entry name" value="4-PPantetheinyl_Trfase_dom_sf"/>
</dbReference>
<keyword evidence="4" id="KW-0276">Fatty acid metabolism</keyword>
<protein>
    <submittedName>
        <fullName evidence="9">4'-phosphopantetheinyl transferase</fullName>
    </submittedName>
</protein>
<dbReference type="InterPro" id="IPR002582">
    <property type="entry name" value="ACPS"/>
</dbReference>
<dbReference type="InterPro" id="IPR004568">
    <property type="entry name" value="Ppantetheine-prot_Trfase_dom"/>
</dbReference>
<evidence type="ECO:0000256" key="3">
    <source>
        <dbReference type="ARBA" id="ARBA00022723"/>
    </source>
</evidence>
<sequence length="123" mass="13728">MTILGIGVDIAHIPRFSALTKRRGPTSLARRILSQVEFDQWTRLDPSKNAQFMAVRWALKEATYKAVYPSLRPSWKDLSYHPLGTLGPGAKPSLSYESQPGLTLHCSVSHDGDYIFATVLVEK</sequence>
<organism evidence="9 10">
    <name type="scientific">Gymnopus androsaceus JB14</name>
    <dbReference type="NCBI Taxonomy" id="1447944"/>
    <lineage>
        <taxon>Eukaryota</taxon>
        <taxon>Fungi</taxon>
        <taxon>Dikarya</taxon>
        <taxon>Basidiomycota</taxon>
        <taxon>Agaricomycotina</taxon>
        <taxon>Agaricomycetes</taxon>
        <taxon>Agaricomycetidae</taxon>
        <taxon>Agaricales</taxon>
        <taxon>Marasmiineae</taxon>
        <taxon>Omphalotaceae</taxon>
        <taxon>Gymnopus</taxon>
    </lineage>
</organism>
<dbReference type="OrthoDB" id="15433at2759"/>
<dbReference type="GO" id="GO:0006633">
    <property type="term" value="P:fatty acid biosynthetic process"/>
    <property type="evidence" value="ECO:0007669"/>
    <property type="project" value="UniProtKB-KW"/>
</dbReference>
<dbReference type="InterPro" id="IPR008278">
    <property type="entry name" value="4-PPantetheinyl_Trfase_dom"/>
</dbReference>
<dbReference type="GO" id="GO:0008897">
    <property type="term" value="F:holo-[acyl-carrier-protein] synthase activity"/>
    <property type="evidence" value="ECO:0007669"/>
    <property type="project" value="InterPro"/>
</dbReference>
<accession>A0A6A4IKG8</accession>
<evidence type="ECO:0000256" key="1">
    <source>
        <dbReference type="ARBA" id="ARBA00022516"/>
    </source>
</evidence>
<keyword evidence="5" id="KW-0460">Magnesium</keyword>
<evidence type="ECO:0000256" key="4">
    <source>
        <dbReference type="ARBA" id="ARBA00022832"/>
    </source>
</evidence>
<feature type="domain" description="4'-phosphopantetheinyl transferase" evidence="8">
    <location>
        <begin position="5"/>
        <end position="117"/>
    </location>
</feature>
<name>A0A6A4IKG8_9AGAR</name>
<reference evidence="9" key="1">
    <citation type="journal article" date="2019" name="Environ. Microbiol.">
        <title>Fungal ecological strategies reflected in gene transcription - a case study of two litter decomposers.</title>
        <authorList>
            <person name="Barbi F."/>
            <person name="Kohler A."/>
            <person name="Barry K."/>
            <person name="Baskaran P."/>
            <person name="Daum C."/>
            <person name="Fauchery L."/>
            <person name="Ihrmark K."/>
            <person name="Kuo A."/>
            <person name="LaButti K."/>
            <person name="Lipzen A."/>
            <person name="Morin E."/>
            <person name="Grigoriev I.V."/>
            <person name="Henrissat B."/>
            <person name="Lindahl B."/>
            <person name="Martin F."/>
        </authorList>
    </citation>
    <scope>NUCLEOTIDE SEQUENCE</scope>
    <source>
        <strain evidence="9">JB14</strain>
    </source>
</reference>
<keyword evidence="10" id="KW-1185">Reference proteome</keyword>
<keyword evidence="3" id="KW-0479">Metal-binding</keyword>
<gene>
    <name evidence="9" type="ORF">BT96DRAFT_847272</name>
</gene>
<dbReference type="AlphaFoldDB" id="A0A6A4IKG8"/>
<dbReference type="NCBIfam" id="TIGR00556">
    <property type="entry name" value="pantethn_trn"/>
    <property type="match status" value="1"/>
</dbReference>
<proteinExistence type="inferred from homology"/>
<keyword evidence="6" id="KW-0443">Lipid metabolism</keyword>
<evidence type="ECO:0000256" key="6">
    <source>
        <dbReference type="ARBA" id="ARBA00023098"/>
    </source>
</evidence>
<keyword evidence="7" id="KW-0275">Fatty acid biosynthesis</keyword>
<dbReference type="Gene3D" id="3.90.470.20">
    <property type="entry name" value="4'-phosphopantetheinyl transferase domain"/>
    <property type="match status" value="1"/>
</dbReference>
<dbReference type="SUPFAM" id="SSF56214">
    <property type="entry name" value="4'-phosphopantetheinyl transferase"/>
    <property type="match status" value="1"/>
</dbReference>
<evidence type="ECO:0000313" key="9">
    <source>
        <dbReference type="EMBL" id="KAE9410420.1"/>
    </source>
</evidence>
<keyword evidence="2 9" id="KW-0808">Transferase</keyword>
<evidence type="ECO:0000259" key="8">
    <source>
        <dbReference type="Pfam" id="PF01648"/>
    </source>
</evidence>
<dbReference type="EMBL" id="ML769385">
    <property type="protein sequence ID" value="KAE9410420.1"/>
    <property type="molecule type" value="Genomic_DNA"/>
</dbReference>
<evidence type="ECO:0000256" key="7">
    <source>
        <dbReference type="ARBA" id="ARBA00023160"/>
    </source>
</evidence>
<dbReference type="Pfam" id="PF01648">
    <property type="entry name" value="ACPS"/>
    <property type="match status" value="1"/>
</dbReference>
<keyword evidence="1" id="KW-0444">Lipid biosynthesis</keyword>